<name>A0ABV7E286_9SPHN</name>
<dbReference type="Gene3D" id="3.30.1450.10">
    <property type="match status" value="1"/>
</dbReference>
<gene>
    <name evidence="4" type="ORF">ACFODU_03510</name>
</gene>
<keyword evidence="1" id="KW-0732">Signal</keyword>
<dbReference type="InterPro" id="IPR007450">
    <property type="entry name" value="BamE_dom"/>
</dbReference>
<proteinExistence type="predicted"/>
<dbReference type="Pfam" id="PF04355">
    <property type="entry name" value="BamE"/>
    <property type="match status" value="1"/>
</dbReference>
<comment type="caution">
    <text evidence="4">The sequence shown here is derived from an EMBL/GenBank/DDBJ whole genome shotgun (WGS) entry which is preliminary data.</text>
</comment>
<feature type="domain" description="Outer membrane protein assembly factor BamE" evidence="3">
    <location>
        <begin position="33"/>
        <end position="106"/>
    </location>
</feature>
<evidence type="ECO:0000313" key="5">
    <source>
        <dbReference type="Proteomes" id="UP001595456"/>
    </source>
</evidence>
<evidence type="ECO:0000313" key="4">
    <source>
        <dbReference type="EMBL" id="MFC3096864.1"/>
    </source>
</evidence>
<keyword evidence="5" id="KW-1185">Reference proteome</keyword>
<protein>
    <submittedName>
        <fullName evidence="4">Outer membrane protein assembly factor BamE</fullName>
    </submittedName>
</protein>
<reference evidence="5" key="1">
    <citation type="journal article" date="2019" name="Int. J. Syst. Evol. Microbiol.">
        <title>The Global Catalogue of Microorganisms (GCM) 10K type strain sequencing project: providing services to taxonomists for standard genome sequencing and annotation.</title>
        <authorList>
            <consortium name="The Broad Institute Genomics Platform"/>
            <consortium name="The Broad Institute Genome Sequencing Center for Infectious Disease"/>
            <person name="Wu L."/>
            <person name="Ma J."/>
        </authorList>
    </citation>
    <scope>NUCLEOTIDE SEQUENCE [LARGE SCALE GENOMIC DNA]</scope>
    <source>
        <strain evidence="5">KCTC 52607</strain>
    </source>
</reference>
<sequence>MHLPGRQLIVRIAGAGLAALTLAGCASIQNSRGYLIDEVLVASVQPGLDNRESVQGTLGRPTMQSQFGDPVWYYISSRTEQAPFTRPRIAGHTVLAIRYDERGNVLSVERSGVERVVRLNPDGRETPTLGRNRTLLQDLFGNIGQVGAAGMGGSGAPPR</sequence>
<accession>A0ABV7E286</accession>
<evidence type="ECO:0000256" key="2">
    <source>
        <dbReference type="ARBA" id="ARBA00023136"/>
    </source>
</evidence>
<dbReference type="Proteomes" id="UP001595456">
    <property type="component" value="Unassembled WGS sequence"/>
</dbReference>
<evidence type="ECO:0000256" key="1">
    <source>
        <dbReference type="ARBA" id="ARBA00022729"/>
    </source>
</evidence>
<dbReference type="RefSeq" id="WP_336925763.1">
    <property type="nucleotide sequence ID" value="NZ_JBANRO010000005.1"/>
</dbReference>
<keyword evidence="2" id="KW-0472">Membrane</keyword>
<organism evidence="4 5">
    <name type="scientific">Alteraurantiacibacter palmitatis</name>
    <dbReference type="NCBI Taxonomy" id="2054628"/>
    <lineage>
        <taxon>Bacteria</taxon>
        <taxon>Pseudomonadati</taxon>
        <taxon>Pseudomonadota</taxon>
        <taxon>Alphaproteobacteria</taxon>
        <taxon>Sphingomonadales</taxon>
        <taxon>Erythrobacteraceae</taxon>
        <taxon>Alteraurantiacibacter</taxon>
    </lineage>
</organism>
<evidence type="ECO:0000259" key="3">
    <source>
        <dbReference type="Pfam" id="PF04355"/>
    </source>
</evidence>
<dbReference type="PROSITE" id="PS51257">
    <property type="entry name" value="PROKAR_LIPOPROTEIN"/>
    <property type="match status" value="1"/>
</dbReference>
<dbReference type="EMBL" id="JBHRST010000004">
    <property type="protein sequence ID" value="MFC3096864.1"/>
    <property type="molecule type" value="Genomic_DNA"/>
</dbReference>
<dbReference type="InterPro" id="IPR037873">
    <property type="entry name" value="BamE-like"/>
</dbReference>